<keyword evidence="2" id="KW-1185">Reference proteome</keyword>
<gene>
    <name evidence="1" type="ORF">JJQ60_11750</name>
</gene>
<comment type="caution">
    <text evidence="1">The sequence shown here is derived from an EMBL/GenBank/DDBJ whole genome shotgun (WGS) entry which is preliminary data.</text>
</comment>
<organism evidence="1 2">
    <name type="scientific">Aquimarina mytili</name>
    <dbReference type="NCBI Taxonomy" id="874423"/>
    <lineage>
        <taxon>Bacteria</taxon>
        <taxon>Pseudomonadati</taxon>
        <taxon>Bacteroidota</taxon>
        <taxon>Flavobacteriia</taxon>
        <taxon>Flavobacteriales</taxon>
        <taxon>Flavobacteriaceae</taxon>
        <taxon>Aquimarina</taxon>
    </lineage>
</organism>
<dbReference type="EMBL" id="JAERQJ010000004">
    <property type="protein sequence ID" value="MBL0684194.1"/>
    <property type="molecule type" value="Genomic_DNA"/>
</dbReference>
<dbReference type="AlphaFoldDB" id="A0A936ZRA4"/>
<dbReference type="Proteomes" id="UP000651057">
    <property type="component" value="Unassembled WGS sequence"/>
</dbReference>
<proteinExistence type="predicted"/>
<protein>
    <submittedName>
        <fullName evidence="1">Uncharacterized protein</fullName>
    </submittedName>
</protein>
<evidence type="ECO:0000313" key="2">
    <source>
        <dbReference type="Proteomes" id="UP000651057"/>
    </source>
</evidence>
<reference evidence="1" key="1">
    <citation type="submission" date="2021-01" db="EMBL/GenBank/DDBJ databases">
        <authorList>
            <person name="Zhong Y.L."/>
        </authorList>
    </citation>
    <scope>NUCLEOTIDE SEQUENCE</scope>
    <source>
        <strain evidence="1">KCTC 23302</strain>
    </source>
</reference>
<name>A0A936ZRA4_9FLAO</name>
<evidence type="ECO:0000313" key="1">
    <source>
        <dbReference type="EMBL" id="MBL0684194.1"/>
    </source>
</evidence>
<dbReference type="RefSeq" id="WP_201919954.1">
    <property type="nucleotide sequence ID" value="NZ_BAABAX010000003.1"/>
</dbReference>
<sequence>MNYKVYGIATFLALMCISCQSIKINRTSMHTSVTNPIALGVIGIQKKDVLSSDYRVSAIPEYKEKIRVGVTASEFTTTTFDAYQKVSKDNAQQIKYVDSLESKPRFVTLKLLDRVATLSELQKEYNTTTISYLKSQKEATIVTSVSLALPTGMVEEIIASEAVFLSNSGYKQYHLSLINGGKVSKKISFDRTTIFGYELSFFCWSENDRKQIVLANIIDEKTSCSKNAYRDAQKALQKMNYFKL</sequence>
<accession>A0A936ZRA4</accession>